<evidence type="ECO:0000259" key="5">
    <source>
        <dbReference type="Pfam" id="PF25869"/>
    </source>
</evidence>
<dbReference type="KEGG" id="ruf:TH63_15475"/>
<protein>
    <recommendedName>
        <fullName evidence="11">Efflux RND transporter periplasmic adaptor subunit</fullName>
    </recommendedName>
</protein>
<feature type="domain" description="CusB-like three alpha-helical bundle" evidence="5">
    <location>
        <begin position="139"/>
        <end position="187"/>
    </location>
</feature>
<evidence type="ECO:0000313" key="10">
    <source>
        <dbReference type="Proteomes" id="UP000036458"/>
    </source>
</evidence>
<feature type="domain" description="Heavy metal binding" evidence="4">
    <location>
        <begin position="31"/>
        <end position="57"/>
    </location>
</feature>
<feature type="compositionally biased region" description="Gly residues" evidence="3">
    <location>
        <begin position="221"/>
        <end position="231"/>
    </location>
</feature>
<dbReference type="Pfam" id="PF25919">
    <property type="entry name" value="BSH_CusB"/>
    <property type="match status" value="1"/>
</dbReference>
<evidence type="ECO:0000259" key="7">
    <source>
        <dbReference type="Pfam" id="PF25954"/>
    </source>
</evidence>
<dbReference type="Pfam" id="PF25869">
    <property type="entry name" value="3HB_CusB"/>
    <property type="match status" value="1"/>
</dbReference>
<dbReference type="Gene3D" id="2.40.30.170">
    <property type="match status" value="1"/>
</dbReference>
<evidence type="ECO:0000259" key="8">
    <source>
        <dbReference type="Pfam" id="PF25975"/>
    </source>
</evidence>
<dbReference type="PANTHER" id="PTHR30097">
    <property type="entry name" value="CATION EFFLUX SYSTEM PROTEIN CUSB"/>
    <property type="match status" value="1"/>
</dbReference>
<feature type="region of interest" description="Disordered" evidence="3">
    <location>
        <begin position="208"/>
        <end position="242"/>
    </location>
</feature>
<evidence type="ECO:0000259" key="6">
    <source>
        <dbReference type="Pfam" id="PF25919"/>
    </source>
</evidence>
<feature type="domain" description="CusB-like beta-barrel" evidence="7">
    <location>
        <begin position="267"/>
        <end position="343"/>
    </location>
</feature>
<keyword evidence="2" id="KW-0813">Transport</keyword>
<dbReference type="FunFam" id="2.40.30.170:FF:000010">
    <property type="entry name" value="Efflux RND transporter periplasmic adaptor subunit"/>
    <property type="match status" value="1"/>
</dbReference>
<evidence type="ECO:0000256" key="1">
    <source>
        <dbReference type="ARBA" id="ARBA00009477"/>
    </source>
</evidence>
<dbReference type="SUPFAM" id="SSF111369">
    <property type="entry name" value="HlyD-like secretion proteins"/>
    <property type="match status" value="1"/>
</dbReference>
<dbReference type="AlphaFoldDB" id="A0A0H4VSE8"/>
<dbReference type="GO" id="GO:0046914">
    <property type="term" value="F:transition metal ion binding"/>
    <property type="evidence" value="ECO:0007669"/>
    <property type="project" value="TreeGrafter"/>
</dbReference>
<dbReference type="Pfam" id="PF25954">
    <property type="entry name" value="Beta-barrel_RND_2"/>
    <property type="match status" value="1"/>
</dbReference>
<feature type="domain" description="CusB-like barrel-sandwich hybrid" evidence="6">
    <location>
        <begin position="104"/>
        <end position="263"/>
    </location>
</feature>
<feature type="compositionally biased region" description="Polar residues" evidence="3">
    <location>
        <begin position="1"/>
        <end position="12"/>
    </location>
</feature>
<accession>A0A0H4VSE8</accession>
<dbReference type="Pfam" id="PF19335">
    <property type="entry name" value="HMBD"/>
    <property type="match status" value="1"/>
</dbReference>
<dbReference type="EMBL" id="CP010777">
    <property type="protein sequence ID" value="AKQ46704.1"/>
    <property type="molecule type" value="Genomic_DNA"/>
</dbReference>
<feature type="region of interest" description="Disordered" evidence="3">
    <location>
        <begin position="1"/>
        <end position="23"/>
    </location>
</feature>
<organism evidence="9 10">
    <name type="scientific">Rufibacter radiotolerans</name>
    <dbReference type="NCBI Taxonomy" id="1379910"/>
    <lineage>
        <taxon>Bacteria</taxon>
        <taxon>Pseudomonadati</taxon>
        <taxon>Bacteroidota</taxon>
        <taxon>Cytophagia</taxon>
        <taxon>Cytophagales</taxon>
        <taxon>Hymenobacteraceae</taxon>
        <taxon>Rufibacter</taxon>
    </lineage>
</organism>
<dbReference type="GO" id="GO:0060003">
    <property type="term" value="P:copper ion export"/>
    <property type="evidence" value="ECO:0007669"/>
    <property type="project" value="TreeGrafter"/>
</dbReference>
<dbReference type="GO" id="GO:0030288">
    <property type="term" value="C:outer membrane-bounded periplasmic space"/>
    <property type="evidence" value="ECO:0007669"/>
    <property type="project" value="TreeGrafter"/>
</dbReference>
<dbReference type="InterPro" id="IPR058792">
    <property type="entry name" value="Beta-barrel_RND_2"/>
</dbReference>
<keyword evidence="10" id="KW-1185">Reference proteome</keyword>
<dbReference type="Gene3D" id="2.40.420.20">
    <property type="match status" value="1"/>
</dbReference>
<dbReference type="GO" id="GO:0015679">
    <property type="term" value="P:plasma membrane copper ion transport"/>
    <property type="evidence" value="ECO:0007669"/>
    <property type="project" value="TreeGrafter"/>
</dbReference>
<proteinExistence type="inferred from homology"/>
<dbReference type="InterPro" id="IPR058790">
    <property type="entry name" value="BSH_CusB"/>
</dbReference>
<dbReference type="Proteomes" id="UP000036458">
    <property type="component" value="Chromosome"/>
</dbReference>
<sequence length="424" mass="45160">MLLTAFSCTQKQESGHEDHAGSTQAAAADAYTCPMHPEVISDKPGQCPICHMNLEPKDKVLEQLTADPNGVVVSSQATVKASRNALDKPVQVQGTIAFDERRNNVVSAYFPGRIEELFVKYNYTLVKKGQPILTLYSPELLTAQEEFLFVLNAGDRGLAEQARKRLRLLGLTAAQLSTLERTRKPQTKITVFSPFEGYLQFGQTTANAQATGGPAPTAEAGGMGGMGGGAGPATTSSASAGASENALREGQYLTKGQALFTVNDLKTVWAILTIPANATAEIGVADAVTLTSLLLPGQTLTGKVNFLEPVVREGQSQVSVRVYLENPGPKLKPNALVQATIAPGKGKDMMVVPASAVWSLGRRSIVWVRKDPVGSHSFTFQAQEVQVGQESGGFVQILSGLPENARVAKEAGYMTDSESFIKPQ</sequence>
<evidence type="ECO:0000256" key="3">
    <source>
        <dbReference type="SAM" id="MobiDB-lite"/>
    </source>
</evidence>
<dbReference type="InterPro" id="IPR058791">
    <property type="entry name" value="3HB_CusB"/>
</dbReference>
<evidence type="ECO:0008006" key="11">
    <source>
        <dbReference type="Google" id="ProtNLM"/>
    </source>
</evidence>
<dbReference type="Pfam" id="PF25975">
    <property type="entry name" value="CzcB_C"/>
    <property type="match status" value="1"/>
</dbReference>
<gene>
    <name evidence="9" type="ORF">TH63_15475</name>
</gene>
<comment type="similarity">
    <text evidence="1">Belongs to the membrane fusion protein (MFP) (TC 8.A.1) family.</text>
</comment>
<reference evidence="9 10" key="1">
    <citation type="submission" date="2015-01" db="EMBL/GenBank/DDBJ databases">
        <title>Rufibacter sp./DG31D/ whole genome sequencing.</title>
        <authorList>
            <person name="Kim M.K."/>
            <person name="Srinivasan S."/>
            <person name="Lee J.-J."/>
        </authorList>
    </citation>
    <scope>NUCLEOTIDE SEQUENCE [LARGE SCALE GENOMIC DNA]</scope>
    <source>
        <strain evidence="9 10">DG31D</strain>
    </source>
</reference>
<name>A0A0H4VSE8_9BACT</name>
<dbReference type="STRING" id="1379910.TH63_15475"/>
<evidence type="ECO:0000256" key="2">
    <source>
        <dbReference type="ARBA" id="ARBA00022448"/>
    </source>
</evidence>
<dbReference type="PATRIC" id="fig|1379910.4.peg.3373"/>
<feature type="compositionally biased region" description="Low complexity" evidence="3">
    <location>
        <begin position="232"/>
        <end position="242"/>
    </location>
</feature>
<feature type="domain" description="CzcB-like C-terminal circularly permuted SH3-like" evidence="8">
    <location>
        <begin position="351"/>
        <end position="411"/>
    </location>
</feature>
<feature type="compositionally biased region" description="Low complexity" evidence="3">
    <location>
        <begin position="208"/>
        <end position="220"/>
    </location>
</feature>
<evidence type="ECO:0000313" key="9">
    <source>
        <dbReference type="EMBL" id="AKQ46704.1"/>
    </source>
</evidence>
<evidence type="ECO:0000259" key="4">
    <source>
        <dbReference type="Pfam" id="PF19335"/>
    </source>
</evidence>
<dbReference type="InterPro" id="IPR045800">
    <property type="entry name" value="HMBD"/>
</dbReference>
<dbReference type="Gene3D" id="6.10.140.730">
    <property type="match status" value="1"/>
</dbReference>
<dbReference type="PANTHER" id="PTHR30097:SF4">
    <property type="entry name" value="SLR6042 PROTEIN"/>
    <property type="match status" value="1"/>
</dbReference>
<dbReference type="InterPro" id="IPR058649">
    <property type="entry name" value="CzcB_C"/>
</dbReference>
<dbReference type="InterPro" id="IPR051909">
    <property type="entry name" value="MFP_Cation_Efflux"/>
</dbReference>